<accession>A0ABQ7GT92</accession>
<protein>
    <submittedName>
        <fullName evidence="2">Uncharacterized protein</fullName>
    </submittedName>
</protein>
<organism evidence="2 3">
    <name type="scientific">Dunaliella salina</name>
    <name type="common">Green alga</name>
    <name type="synonym">Protococcus salinus</name>
    <dbReference type="NCBI Taxonomy" id="3046"/>
    <lineage>
        <taxon>Eukaryota</taxon>
        <taxon>Viridiplantae</taxon>
        <taxon>Chlorophyta</taxon>
        <taxon>core chlorophytes</taxon>
        <taxon>Chlorophyceae</taxon>
        <taxon>CS clade</taxon>
        <taxon>Chlamydomonadales</taxon>
        <taxon>Dunaliellaceae</taxon>
        <taxon>Dunaliella</taxon>
    </lineage>
</organism>
<evidence type="ECO:0000256" key="1">
    <source>
        <dbReference type="SAM" id="MobiDB-lite"/>
    </source>
</evidence>
<evidence type="ECO:0000313" key="3">
    <source>
        <dbReference type="Proteomes" id="UP000815325"/>
    </source>
</evidence>
<name>A0ABQ7GT92_DUNSA</name>
<proteinExistence type="predicted"/>
<dbReference type="EMBL" id="MU069601">
    <property type="protein sequence ID" value="KAF5837827.1"/>
    <property type="molecule type" value="Genomic_DNA"/>
</dbReference>
<feature type="region of interest" description="Disordered" evidence="1">
    <location>
        <begin position="113"/>
        <end position="148"/>
    </location>
</feature>
<evidence type="ECO:0000313" key="2">
    <source>
        <dbReference type="EMBL" id="KAF5837827.1"/>
    </source>
</evidence>
<sequence length="310" mass="35038">MHCTYSFPLWPQDFFKYLDVLVFVEATIYQLDEDNEALAARGHAEPGRQLLEESVLTRVLEGLGLMDDGIKAGLKQGDVYWEGERKLCSAMRSRGCIPSHPTVIIEASPVGQENGLSSRADPAGLAEQQSPGQEASKMLGELPKLPDPRQHKQWEHQEQQAPWQGFTLEEALAVHESKSFDYRVMHLILWKLVGRQPQPSLLAFLKVDELLVDIGDDLTDYEDDVERNSFNIFRCYAHLFGADAPCMLVQRISDLEQLHAQLLARLPPHLQAHWQTRHKEASVEGGSCDGGSWEFPSVIYDEAAFREDED</sequence>
<keyword evidence="3" id="KW-1185">Reference proteome</keyword>
<comment type="caution">
    <text evidence="2">The sequence shown here is derived from an EMBL/GenBank/DDBJ whole genome shotgun (WGS) entry which is preliminary data.</text>
</comment>
<dbReference type="PANTHER" id="PTHR35754:SF2">
    <property type="entry name" value="ATP SYNTHASE SUBUNIT B"/>
    <property type="match status" value="1"/>
</dbReference>
<gene>
    <name evidence="2" type="ORF">DUNSADRAFT_3790</name>
</gene>
<dbReference type="PANTHER" id="PTHR35754">
    <property type="entry name" value="ATP SYNTHASE SUBUNIT B"/>
    <property type="match status" value="1"/>
</dbReference>
<dbReference type="Proteomes" id="UP000815325">
    <property type="component" value="Unassembled WGS sequence"/>
</dbReference>
<reference evidence="2" key="1">
    <citation type="submission" date="2017-08" db="EMBL/GenBank/DDBJ databases">
        <authorList>
            <person name="Polle J.E."/>
            <person name="Barry K."/>
            <person name="Cushman J."/>
            <person name="Schmutz J."/>
            <person name="Tran D."/>
            <person name="Hathwaick L.T."/>
            <person name="Yim W.C."/>
            <person name="Jenkins J."/>
            <person name="Mckie-Krisberg Z.M."/>
            <person name="Prochnik S."/>
            <person name="Lindquist E."/>
            <person name="Dockter R.B."/>
            <person name="Adam C."/>
            <person name="Molina H."/>
            <person name="Bunkerborg J."/>
            <person name="Jin E."/>
            <person name="Buchheim M."/>
            <person name="Magnuson J."/>
        </authorList>
    </citation>
    <scope>NUCLEOTIDE SEQUENCE</scope>
    <source>
        <strain evidence="2">CCAP 19/18</strain>
    </source>
</reference>